<dbReference type="PANTHER" id="PTHR47894">
    <property type="entry name" value="HTH-TYPE TRANSCRIPTIONAL REGULATOR GADX"/>
    <property type="match status" value="1"/>
</dbReference>
<protein>
    <submittedName>
        <fullName evidence="3">HTH-type transcriptional regulator VirS</fullName>
    </submittedName>
</protein>
<gene>
    <name evidence="3" type="primary">virS_1</name>
    <name evidence="3" type="ORF">B7C42_01253</name>
</gene>
<evidence type="ECO:0000256" key="1">
    <source>
        <dbReference type="ARBA" id="ARBA00023125"/>
    </source>
</evidence>
<keyword evidence="4" id="KW-1185">Reference proteome</keyword>
<dbReference type="GO" id="GO:0000976">
    <property type="term" value="F:transcription cis-regulatory region binding"/>
    <property type="evidence" value="ECO:0007669"/>
    <property type="project" value="TreeGrafter"/>
</dbReference>
<dbReference type="Pfam" id="PF12625">
    <property type="entry name" value="Arabinose_bd"/>
    <property type="match status" value="1"/>
</dbReference>
<reference evidence="3 4" key="1">
    <citation type="submission" date="2017-07" db="EMBL/GenBank/DDBJ databases">
        <title>First draft Genome Sequence of Nocardia cerradoensis isolated from human infection.</title>
        <authorList>
            <person name="Carrasco G."/>
        </authorList>
    </citation>
    <scope>NUCLEOTIDE SEQUENCE [LARGE SCALE GENOMIC DNA]</scope>
    <source>
        <strain evidence="3 4">CNM20130759</strain>
    </source>
</reference>
<organism evidence="3 4">
    <name type="scientific">Nocardia cerradoensis</name>
    <dbReference type="NCBI Taxonomy" id="85688"/>
    <lineage>
        <taxon>Bacteria</taxon>
        <taxon>Bacillati</taxon>
        <taxon>Actinomycetota</taxon>
        <taxon>Actinomycetes</taxon>
        <taxon>Mycobacteriales</taxon>
        <taxon>Nocardiaceae</taxon>
        <taxon>Nocardia</taxon>
    </lineage>
</organism>
<proteinExistence type="predicted"/>
<comment type="caution">
    <text evidence="3">The sequence shown here is derived from an EMBL/GenBank/DDBJ whole genome shotgun (WGS) entry which is preliminary data.</text>
</comment>
<name>A0A231HC61_9NOCA</name>
<evidence type="ECO:0000259" key="2">
    <source>
        <dbReference type="PROSITE" id="PS01124"/>
    </source>
</evidence>
<evidence type="ECO:0000313" key="3">
    <source>
        <dbReference type="EMBL" id="OXR46287.1"/>
    </source>
</evidence>
<accession>A0A231HC61</accession>
<sequence length="344" mass="37772">MDKPVPAYNAVIVRCVLKTAADGLDIHALLRESGVPDSVLTSEYGMVTSSAYLRLWERAEFRQPAPDSGLRISTTYHLGKHGIFDYLFSTAATVGAGLDTVRRAGIAMATNHRYTVRTDELRGEQTLALELVEGDGRGAELTVQASFASTVARIRHGSGRQVSPSRITLRQKPPRSHRSFAEAFGTDRIDFDAPADTLTLRTADLNLPLPTADPALAQIVERYATMMATPLLCEPTWPDRVQRTLAHALAERDATLEAVARRLAVSPRTLQRRLAESGTTWRRELDLARRSVAGTVAETTTQSALAYRLGYSDARALRRAARRWKSDIAGETAMEGDLDSRRTG</sequence>
<feature type="domain" description="HTH araC/xylS-type" evidence="2">
    <location>
        <begin position="239"/>
        <end position="323"/>
    </location>
</feature>
<dbReference type="InterPro" id="IPR032687">
    <property type="entry name" value="AraC-type_N"/>
</dbReference>
<dbReference type="InterPro" id="IPR018060">
    <property type="entry name" value="HTH_AraC"/>
</dbReference>
<dbReference type="AlphaFoldDB" id="A0A231HC61"/>
<dbReference type="Gene3D" id="1.10.10.60">
    <property type="entry name" value="Homeodomain-like"/>
    <property type="match status" value="1"/>
</dbReference>
<dbReference type="PROSITE" id="PS01124">
    <property type="entry name" value="HTH_ARAC_FAMILY_2"/>
    <property type="match status" value="1"/>
</dbReference>
<evidence type="ECO:0000313" key="4">
    <source>
        <dbReference type="Proteomes" id="UP000215506"/>
    </source>
</evidence>
<dbReference type="PANTHER" id="PTHR47894:SF4">
    <property type="entry name" value="HTH-TYPE TRANSCRIPTIONAL REGULATOR GADX"/>
    <property type="match status" value="1"/>
</dbReference>
<dbReference type="RefSeq" id="WP_094024646.1">
    <property type="nucleotide sequence ID" value="NZ_NGAF01000002.1"/>
</dbReference>
<dbReference type="Proteomes" id="UP000215506">
    <property type="component" value="Unassembled WGS sequence"/>
</dbReference>
<dbReference type="SMART" id="SM00342">
    <property type="entry name" value="HTH_ARAC"/>
    <property type="match status" value="1"/>
</dbReference>
<keyword evidence="1" id="KW-0238">DNA-binding</keyword>
<dbReference type="GO" id="GO:0003700">
    <property type="term" value="F:DNA-binding transcription factor activity"/>
    <property type="evidence" value="ECO:0007669"/>
    <property type="project" value="InterPro"/>
</dbReference>
<dbReference type="EMBL" id="NGAF01000002">
    <property type="protein sequence ID" value="OXR46287.1"/>
    <property type="molecule type" value="Genomic_DNA"/>
</dbReference>
<dbReference type="GO" id="GO:0005829">
    <property type="term" value="C:cytosol"/>
    <property type="evidence" value="ECO:0007669"/>
    <property type="project" value="TreeGrafter"/>
</dbReference>